<protein>
    <recommendedName>
        <fullName evidence="1">Glycosyltransferase 2-like domain-containing protein</fullName>
    </recommendedName>
</protein>
<organism evidence="2">
    <name type="scientific">bioreactor metagenome</name>
    <dbReference type="NCBI Taxonomy" id="1076179"/>
    <lineage>
        <taxon>unclassified sequences</taxon>
        <taxon>metagenomes</taxon>
        <taxon>ecological metagenomes</taxon>
    </lineage>
</organism>
<dbReference type="EMBL" id="VSSQ01084282">
    <property type="protein sequence ID" value="MPN32337.1"/>
    <property type="molecule type" value="Genomic_DNA"/>
</dbReference>
<evidence type="ECO:0000259" key="1">
    <source>
        <dbReference type="Pfam" id="PF00535"/>
    </source>
</evidence>
<dbReference type="Pfam" id="PF00535">
    <property type="entry name" value="Glycos_transf_2"/>
    <property type="match status" value="1"/>
</dbReference>
<dbReference type="AlphaFoldDB" id="A0A645GZX0"/>
<dbReference type="SUPFAM" id="SSF53448">
    <property type="entry name" value="Nucleotide-diphospho-sugar transferases"/>
    <property type="match status" value="1"/>
</dbReference>
<sequence length="153" mass="17404">MDAGENLGITKNYKRAFNACDAEYIAVIEGDDFWTDPYRLQKHVDFLDHHLECSMSFNRYIRGDIEAVNYEVFPQGNFAGNYTLFTSRDIACENIIGNFSACVYRKTAIDTLPDALFEMTAYDWITNIMVGKNGMIGCLTDVMSFYRLHSAGT</sequence>
<evidence type="ECO:0000313" key="2">
    <source>
        <dbReference type="EMBL" id="MPN32337.1"/>
    </source>
</evidence>
<dbReference type="InterPro" id="IPR029044">
    <property type="entry name" value="Nucleotide-diphossugar_trans"/>
</dbReference>
<proteinExistence type="predicted"/>
<reference evidence="2" key="1">
    <citation type="submission" date="2019-08" db="EMBL/GenBank/DDBJ databases">
        <authorList>
            <person name="Kucharzyk K."/>
            <person name="Murdoch R.W."/>
            <person name="Higgins S."/>
            <person name="Loffler F."/>
        </authorList>
    </citation>
    <scope>NUCLEOTIDE SEQUENCE</scope>
</reference>
<feature type="domain" description="Glycosyltransferase 2-like" evidence="1">
    <location>
        <begin position="5"/>
        <end position="64"/>
    </location>
</feature>
<name>A0A645GZX0_9ZZZZ</name>
<gene>
    <name evidence="2" type="ORF">SDC9_179815</name>
</gene>
<comment type="caution">
    <text evidence="2">The sequence shown here is derived from an EMBL/GenBank/DDBJ whole genome shotgun (WGS) entry which is preliminary data.</text>
</comment>
<dbReference type="Gene3D" id="3.90.550.10">
    <property type="entry name" value="Spore Coat Polysaccharide Biosynthesis Protein SpsA, Chain A"/>
    <property type="match status" value="1"/>
</dbReference>
<accession>A0A645GZX0</accession>
<dbReference type="InterPro" id="IPR001173">
    <property type="entry name" value="Glyco_trans_2-like"/>
</dbReference>